<reference evidence="2 3" key="1">
    <citation type="submission" date="2020-06" db="EMBL/GenBank/DDBJ databases">
        <title>Staphylococcus borealis sp. nov. -A novel member of the Staphylococcaceae family isolated from skin and blood in humans.</title>
        <authorList>
            <person name="Pain M."/>
            <person name="Wolden R."/>
            <person name="Jaen-Luchoro D."/>
            <person name="Salva-Serra F."/>
            <person name="Iglesias B.P."/>
            <person name="Karlsson R."/>
            <person name="Klingenberg C."/>
            <person name="Cavanagh J.P."/>
        </authorList>
    </citation>
    <scope>NUCLEOTIDE SEQUENCE [LARGE SCALE GENOMIC DNA]</scope>
    <source>
        <strain evidence="2 3">58-22</strain>
    </source>
</reference>
<evidence type="ECO:0000313" key="3">
    <source>
        <dbReference type="Proteomes" id="UP000610527"/>
    </source>
</evidence>
<dbReference type="Proteomes" id="UP000610527">
    <property type="component" value="Unassembled WGS sequence"/>
</dbReference>
<protein>
    <submittedName>
        <fullName evidence="2">DUF4355 domain-containing protein</fullName>
    </submittedName>
</protein>
<proteinExistence type="predicted"/>
<sequence length="116" mass="13264">MTELRRRLNQAFLSSSHHCGGETTNLKEFCPTPIQEAEKLAKMNKDQKSQYEIEKLLKENEALKAEKALSQIRNETRSMLSESGVENFDDQIINVLVNSDAETTKKNMESFTNLLN</sequence>
<organism evidence="2 3">
    <name type="scientific">Staphylococcus borealis</name>
    <dbReference type="NCBI Taxonomy" id="2742203"/>
    <lineage>
        <taxon>Bacteria</taxon>
        <taxon>Bacillati</taxon>
        <taxon>Bacillota</taxon>
        <taxon>Bacilli</taxon>
        <taxon>Bacillales</taxon>
        <taxon>Staphylococcaceae</taxon>
        <taxon>Staphylococcus</taxon>
    </lineage>
</organism>
<dbReference type="Pfam" id="PF14265">
    <property type="entry name" value="DUF4355"/>
    <property type="match status" value="1"/>
</dbReference>
<keyword evidence="3" id="KW-1185">Reference proteome</keyword>
<dbReference type="InterPro" id="IPR025580">
    <property type="entry name" value="Gp46"/>
</dbReference>
<feature type="coiled-coil region" evidence="1">
    <location>
        <begin position="34"/>
        <end position="73"/>
    </location>
</feature>
<evidence type="ECO:0000313" key="2">
    <source>
        <dbReference type="EMBL" id="NUI82000.1"/>
    </source>
</evidence>
<name>A0ABX2LI83_9STAP</name>
<comment type="caution">
    <text evidence="2">The sequence shown here is derived from an EMBL/GenBank/DDBJ whole genome shotgun (WGS) entry which is preliminary data.</text>
</comment>
<keyword evidence="1" id="KW-0175">Coiled coil</keyword>
<gene>
    <name evidence="2" type="ORF">HUN84_04405</name>
</gene>
<dbReference type="EMBL" id="JABVEG010000002">
    <property type="protein sequence ID" value="NUI82000.1"/>
    <property type="molecule type" value="Genomic_DNA"/>
</dbReference>
<evidence type="ECO:0000256" key="1">
    <source>
        <dbReference type="SAM" id="Coils"/>
    </source>
</evidence>
<accession>A0ABX2LI83</accession>